<evidence type="ECO:0000256" key="1">
    <source>
        <dbReference type="SAM" id="MobiDB-lite"/>
    </source>
</evidence>
<feature type="compositionally biased region" description="Polar residues" evidence="1">
    <location>
        <begin position="58"/>
        <end position="69"/>
    </location>
</feature>
<dbReference type="EMBL" id="LK032540">
    <property type="protein sequence ID" value="CDY42962.1"/>
    <property type="molecule type" value="Genomic_DNA"/>
</dbReference>
<dbReference type="PaxDb" id="3708-A0A078HYJ2"/>
<keyword evidence="3" id="KW-1185">Reference proteome</keyword>
<feature type="region of interest" description="Disordered" evidence="1">
    <location>
        <begin position="55"/>
        <end position="98"/>
    </location>
</feature>
<protein>
    <submittedName>
        <fullName evidence="2">BnaA01g17920D protein</fullName>
    </submittedName>
</protein>
<dbReference type="Gramene" id="CDY42962">
    <property type="protein sequence ID" value="CDY42962"/>
    <property type="gene ID" value="GSBRNA2T00075740001"/>
</dbReference>
<feature type="region of interest" description="Disordered" evidence="1">
    <location>
        <begin position="1"/>
        <end position="20"/>
    </location>
</feature>
<sequence>MEISPDADGFIKVSPRSAQRSMVVANKTPVTTSNNFELLQVHTSDQETTEGNKIVLSTEFSPSSSASVTRKQKKRKLRNSPVSGGILSLGWKDDHSNN</sequence>
<reference evidence="2 3" key="1">
    <citation type="journal article" date="2014" name="Science">
        <title>Plant genetics. Early allopolyploid evolution in the post-Neolithic Brassica napus oilseed genome.</title>
        <authorList>
            <person name="Chalhoub B."/>
            <person name="Denoeud F."/>
            <person name="Liu S."/>
            <person name="Parkin I.A."/>
            <person name="Tang H."/>
            <person name="Wang X."/>
            <person name="Chiquet J."/>
            <person name="Belcram H."/>
            <person name="Tong C."/>
            <person name="Samans B."/>
            <person name="Correa M."/>
            <person name="Da Silva C."/>
            <person name="Just J."/>
            <person name="Falentin C."/>
            <person name="Koh C.S."/>
            <person name="Le Clainche I."/>
            <person name="Bernard M."/>
            <person name="Bento P."/>
            <person name="Noel B."/>
            <person name="Labadie K."/>
            <person name="Alberti A."/>
            <person name="Charles M."/>
            <person name="Arnaud D."/>
            <person name="Guo H."/>
            <person name="Daviaud C."/>
            <person name="Alamery S."/>
            <person name="Jabbari K."/>
            <person name="Zhao M."/>
            <person name="Edger P.P."/>
            <person name="Chelaifa H."/>
            <person name="Tack D."/>
            <person name="Lassalle G."/>
            <person name="Mestiri I."/>
            <person name="Schnel N."/>
            <person name="Le Paslier M.C."/>
            <person name="Fan G."/>
            <person name="Renault V."/>
            <person name="Bayer P.E."/>
            <person name="Golicz A.A."/>
            <person name="Manoli S."/>
            <person name="Lee T.H."/>
            <person name="Thi V.H."/>
            <person name="Chalabi S."/>
            <person name="Hu Q."/>
            <person name="Fan C."/>
            <person name="Tollenaere R."/>
            <person name="Lu Y."/>
            <person name="Battail C."/>
            <person name="Shen J."/>
            <person name="Sidebottom C.H."/>
            <person name="Wang X."/>
            <person name="Canaguier A."/>
            <person name="Chauveau A."/>
            <person name="Berard A."/>
            <person name="Deniot G."/>
            <person name="Guan M."/>
            <person name="Liu Z."/>
            <person name="Sun F."/>
            <person name="Lim Y.P."/>
            <person name="Lyons E."/>
            <person name="Town C.D."/>
            <person name="Bancroft I."/>
            <person name="Wang X."/>
            <person name="Meng J."/>
            <person name="Ma J."/>
            <person name="Pires J.C."/>
            <person name="King G.J."/>
            <person name="Brunel D."/>
            <person name="Delourme R."/>
            <person name="Renard M."/>
            <person name="Aury J.M."/>
            <person name="Adams K.L."/>
            <person name="Batley J."/>
            <person name="Snowdon R.J."/>
            <person name="Tost J."/>
            <person name="Edwards D."/>
            <person name="Zhou Y."/>
            <person name="Hua W."/>
            <person name="Sharpe A.G."/>
            <person name="Paterson A.H."/>
            <person name="Guan C."/>
            <person name="Wincker P."/>
        </authorList>
    </citation>
    <scope>NUCLEOTIDE SEQUENCE [LARGE SCALE GENOMIC DNA]</scope>
    <source>
        <strain evidence="3">cv. Darmor-bzh</strain>
    </source>
</reference>
<accession>A0A078HYJ2</accession>
<evidence type="ECO:0000313" key="3">
    <source>
        <dbReference type="Proteomes" id="UP000028999"/>
    </source>
</evidence>
<evidence type="ECO:0000313" key="2">
    <source>
        <dbReference type="EMBL" id="CDY42962.1"/>
    </source>
</evidence>
<proteinExistence type="predicted"/>
<organism evidence="2 3">
    <name type="scientific">Brassica napus</name>
    <name type="common">Rape</name>
    <dbReference type="NCBI Taxonomy" id="3708"/>
    <lineage>
        <taxon>Eukaryota</taxon>
        <taxon>Viridiplantae</taxon>
        <taxon>Streptophyta</taxon>
        <taxon>Embryophyta</taxon>
        <taxon>Tracheophyta</taxon>
        <taxon>Spermatophyta</taxon>
        <taxon>Magnoliopsida</taxon>
        <taxon>eudicotyledons</taxon>
        <taxon>Gunneridae</taxon>
        <taxon>Pentapetalae</taxon>
        <taxon>rosids</taxon>
        <taxon>malvids</taxon>
        <taxon>Brassicales</taxon>
        <taxon>Brassicaceae</taxon>
        <taxon>Brassiceae</taxon>
        <taxon>Brassica</taxon>
    </lineage>
</organism>
<gene>
    <name evidence="2" type="primary">BnaA01g17920D</name>
    <name evidence="2" type="ORF">GSBRNA2T00075740001</name>
</gene>
<name>A0A078HYJ2_BRANA</name>
<dbReference type="Proteomes" id="UP000028999">
    <property type="component" value="Unassembled WGS sequence"/>
</dbReference>
<dbReference type="AlphaFoldDB" id="A0A078HYJ2"/>